<dbReference type="Gene3D" id="3.90.550.10">
    <property type="entry name" value="Spore Coat Polysaccharide Biosynthesis Protein SpsA, Chain A"/>
    <property type="match status" value="1"/>
</dbReference>
<keyword evidence="2" id="KW-1185">Reference proteome</keyword>
<dbReference type="PANTHER" id="PTHR36529">
    <property type="entry name" value="SLL1095 PROTEIN"/>
    <property type="match status" value="1"/>
</dbReference>
<dbReference type="PANTHER" id="PTHR36529:SF1">
    <property type="entry name" value="GLYCOSYLTRANSFERASE"/>
    <property type="match status" value="1"/>
</dbReference>
<dbReference type="Proteomes" id="UP001524586">
    <property type="component" value="Unassembled WGS sequence"/>
</dbReference>
<accession>A0ABT1UBM5</accession>
<protein>
    <submittedName>
        <fullName evidence="1">TIGR04282 family arsenosugar biosynthesis glycosyltransferase</fullName>
    </submittedName>
</protein>
<proteinExistence type="predicted"/>
<sequence length="214" mass="23964">MTYRFPDCVLLIFCKAPQAGRVKTRLQPGLTAEQAVQAHIELTRMTLARAFLKPLCPVILCCAPDGRHPFFRQCARQYPLKLAEQRGRDLGERMHNALTDALLAYRHAVLVGCDCPSLSAEDLRRAFTRLRSGHDAVIAPAEDGGYVLIGLNAPRPDLFNNMAWGGANVMAETRRRLLSAGLNAHELGTQWDVDTLADWRRYRLKDMVGKNLPK</sequence>
<evidence type="ECO:0000313" key="2">
    <source>
        <dbReference type="Proteomes" id="UP001524586"/>
    </source>
</evidence>
<dbReference type="EMBL" id="JANIBK010000265">
    <property type="protein sequence ID" value="MCQ8130923.1"/>
    <property type="molecule type" value="Genomic_DNA"/>
</dbReference>
<dbReference type="InterPro" id="IPR029044">
    <property type="entry name" value="Nucleotide-diphossugar_trans"/>
</dbReference>
<dbReference type="SUPFAM" id="SSF53448">
    <property type="entry name" value="Nucleotide-diphospho-sugar transferases"/>
    <property type="match status" value="1"/>
</dbReference>
<comment type="caution">
    <text evidence="1">The sequence shown here is derived from an EMBL/GenBank/DDBJ whole genome shotgun (WGS) entry which is preliminary data.</text>
</comment>
<evidence type="ECO:0000313" key="1">
    <source>
        <dbReference type="EMBL" id="MCQ8130923.1"/>
    </source>
</evidence>
<dbReference type="InterPro" id="IPR018641">
    <property type="entry name" value="Trfase_1_rSAM/seldom-assoc"/>
</dbReference>
<gene>
    <name evidence="1" type="ORF">NP596_20880</name>
</gene>
<dbReference type="NCBIfam" id="TIGR04282">
    <property type="entry name" value="glyco_like_cofC"/>
    <property type="match status" value="1"/>
</dbReference>
<name>A0ABT1UBM5_9GAMM</name>
<reference evidence="1 2" key="1">
    <citation type="submission" date="2022-07" db="EMBL/GenBank/DDBJ databases">
        <title>Methylomonas rivi sp. nov., Methylomonas rosea sp. nov., Methylomonas aureus sp. nov. and Methylomonas subterranea sp. nov., four novel methanotrophs isolated from a freshwater creek and the deep terrestrial subsurface.</title>
        <authorList>
            <person name="Abin C."/>
            <person name="Sankaranarayanan K."/>
            <person name="Garner C."/>
            <person name="Sindelar R."/>
            <person name="Kotary K."/>
            <person name="Garner R."/>
            <person name="Barclay S."/>
            <person name="Lawson P."/>
            <person name="Krumholz L."/>
        </authorList>
    </citation>
    <scope>NUCLEOTIDE SEQUENCE [LARGE SCALE GENOMIC DNA]</scope>
    <source>
        <strain evidence="1 2">WSC-6</strain>
    </source>
</reference>
<organism evidence="1 2">
    <name type="scientific">Methylomonas rivi</name>
    <dbReference type="NCBI Taxonomy" id="2952226"/>
    <lineage>
        <taxon>Bacteria</taxon>
        <taxon>Pseudomonadati</taxon>
        <taxon>Pseudomonadota</taxon>
        <taxon>Gammaproteobacteria</taxon>
        <taxon>Methylococcales</taxon>
        <taxon>Methylococcaceae</taxon>
        <taxon>Methylomonas</taxon>
    </lineage>
</organism>
<dbReference type="Pfam" id="PF09837">
    <property type="entry name" value="DUF2064"/>
    <property type="match status" value="1"/>
</dbReference>
<dbReference type="RefSeq" id="WP_256617318.1">
    <property type="nucleotide sequence ID" value="NZ_JANIBK010000265.1"/>
</dbReference>